<gene>
    <name evidence="1" type="ORF">CJD38_09795</name>
</gene>
<dbReference type="Gene3D" id="3.40.50.10540">
    <property type="entry name" value="Crotonobetainyl-coa:carnitine coa-transferase, domain 1"/>
    <property type="match status" value="1"/>
</dbReference>
<dbReference type="PANTHER" id="PTHR48228">
    <property type="entry name" value="SUCCINYL-COA--D-CITRAMALATE COA-TRANSFERASE"/>
    <property type="match status" value="1"/>
</dbReference>
<protein>
    <submittedName>
        <fullName evidence="1">CoA transferase</fullName>
    </submittedName>
</protein>
<name>A0A2T5MGB1_9GAMM</name>
<dbReference type="PANTHER" id="PTHR48228:SF5">
    <property type="entry name" value="ALPHA-METHYLACYL-COA RACEMASE"/>
    <property type="match status" value="1"/>
</dbReference>
<sequence>MATALTTNLAETFAKRLLNELGAQPLRDVRVDDSHPALIWARSGLMSLTGFADGAPLMCPLPVAACANGALAALASLAPEGALNDLNGAALLAERGAIAEHTRKGTTSPGGSCRLLKTRDGQIALNLARDDDQALLPAWLEDESVVDEASMLIAIQKQTMHDLVERGRLLGLAVAPVVPPPSAITPWHTVTHVGERAMRRASPRVLDLSSLWAGPLCTHLLQRCGADVIKVESTQRPDGARRGPPQFFDLLNARKRSVALDLSKETGRAQLCALIAQADIVIEASRPRALRQMNIHAEKLIDENPGLTWVSLNGYGRKDPEENWIAYGDDAGVAGGLSYLMREASGESVIVGDAIADPLTGLHAALAAFVCHRQGGGRLLSLALTDVVRHCVQFDRPTNAESLKQRQREWTELAQGNIGEPQMRAAPVQARELGADTVAVLASWGIAC</sequence>
<keyword evidence="2" id="KW-1185">Reference proteome</keyword>
<evidence type="ECO:0000313" key="1">
    <source>
        <dbReference type="EMBL" id="PTU31602.1"/>
    </source>
</evidence>
<dbReference type="RefSeq" id="WP_107940148.1">
    <property type="nucleotide sequence ID" value="NZ_QANS01000003.1"/>
</dbReference>
<keyword evidence="1" id="KW-0808">Transferase</keyword>
<organism evidence="1 2">
    <name type="scientific">Stenotrophobium rhamnosiphilum</name>
    <dbReference type="NCBI Taxonomy" id="2029166"/>
    <lineage>
        <taxon>Bacteria</taxon>
        <taxon>Pseudomonadati</taxon>
        <taxon>Pseudomonadota</taxon>
        <taxon>Gammaproteobacteria</taxon>
        <taxon>Nevskiales</taxon>
        <taxon>Nevskiaceae</taxon>
        <taxon>Stenotrophobium</taxon>
    </lineage>
</organism>
<accession>A0A2T5MGB1</accession>
<dbReference type="InterPro" id="IPR023606">
    <property type="entry name" value="CoA-Trfase_III_dom_1_sf"/>
</dbReference>
<dbReference type="AlphaFoldDB" id="A0A2T5MGB1"/>
<proteinExistence type="predicted"/>
<dbReference type="SUPFAM" id="SSF89796">
    <property type="entry name" value="CoA-transferase family III (CaiB/BaiF)"/>
    <property type="match status" value="2"/>
</dbReference>
<dbReference type="Proteomes" id="UP000244248">
    <property type="component" value="Unassembled WGS sequence"/>
</dbReference>
<dbReference type="InterPro" id="IPR003673">
    <property type="entry name" value="CoA-Trfase_fam_III"/>
</dbReference>
<dbReference type="GO" id="GO:0016740">
    <property type="term" value="F:transferase activity"/>
    <property type="evidence" value="ECO:0007669"/>
    <property type="project" value="UniProtKB-KW"/>
</dbReference>
<evidence type="ECO:0000313" key="2">
    <source>
        <dbReference type="Proteomes" id="UP000244248"/>
    </source>
</evidence>
<dbReference type="OrthoDB" id="4909260at2"/>
<dbReference type="EMBL" id="QANS01000003">
    <property type="protein sequence ID" value="PTU31602.1"/>
    <property type="molecule type" value="Genomic_DNA"/>
</dbReference>
<dbReference type="Pfam" id="PF02515">
    <property type="entry name" value="CoA_transf_3"/>
    <property type="match status" value="1"/>
</dbReference>
<dbReference type="InterPro" id="IPR050509">
    <property type="entry name" value="CoA-transferase_III"/>
</dbReference>
<comment type="caution">
    <text evidence="1">The sequence shown here is derived from an EMBL/GenBank/DDBJ whole genome shotgun (WGS) entry which is preliminary data.</text>
</comment>
<reference evidence="1 2" key="1">
    <citation type="submission" date="2018-04" db="EMBL/GenBank/DDBJ databases">
        <title>Novel species isolated from glacier.</title>
        <authorList>
            <person name="Liu Q."/>
            <person name="Xin Y.-H."/>
        </authorList>
    </citation>
    <scope>NUCLEOTIDE SEQUENCE [LARGE SCALE GENOMIC DNA]</scope>
    <source>
        <strain evidence="1 2">GT1R17</strain>
    </source>
</reference>